<feature type="domain" description="Cell envelope-related transcriptional attenuator" evidence="3">
    <location>
        <begin position="100"/>
        <end position="261"/>
    </location>
</feature>
<evidence type="ECO:0000256" key="1">
    <source>
        <dbReference type="ARBA" id="ARBA00006068"/>
    </source>
</evidence>
<keyword evidence="2" id="KW-1133">Transmembrane helix</keyword>
<dbReference type="NCBIfam" id="TIGR00350">
    <property type="entry name" value="lytR_cpsA_psr"/>
    <property type="match status" value="1"/>
</dbReference>
<name>A0ABX6BZQ3_9CHLR</name>
<dbReference type="Proteomes" id="UP000326331">
    <property type="component" value="Chromosome"/>
</dbReference>
<dbReference type="Gene3D" id="3.40.630.190">
    <property type="entry name" value="LCP protein"/>
    <property type="match status" value="1"/>
</dbReference>
<evidence type="ECO:0000313" key="4">
    <source>
        <dbReference type="EMBL" id="QFG02487.1"/>
    </source>
</evidence>
<evidence type="ECO:0000256" key="2">
    <source>
        <dbReference type="SAM" id="Phobius"/>
    </source>
</evidence>
<sequence length="446" mass="47771">MSTGVTRRRAAAAGIVVGFLAAVYVALVVLGRVDQYLFPANEVAVPAVPAKVPGTDLGVNVSLPGVSEQGPKPWTPDARLNILVLGIDKRPGQPEDGSYRSDTMFIASIDTHAGRLQLLAIPRDFWAEIPYGNTPGVWAENKINAAYSYGQFYRYPGGGAAAAVAAVQHNLNITIRHYVVIDWEGFVRLIDALGGIDIDVPETISDFGTDVLEVFPNNTVQAGRQHMDGRQALGYSRVRVDGDLKRIERQQLVIRAVAEKAVSLGYIARIPELWSAYRDAFKTDIDNGLIPGYALMARQVDLGRIETFSLGKAMYGGVSEDGQLILLPNREQMYAIIDEFLADPQARDEAPKIALVTPPGGQAAGKAALAHLAAWGISEAWVTVVAGDGTGQAGIVDVTGKPYTAGKLTGLFDLRMQNPDGTEPPGFDIVVRLGENTALQTPKGGN</sequence>
<reference evidence="4 5" key="1">
    <citation type="submission" date="2019-08" db="EMBL/GenBank/DDBJ databases">
        <authorList>
            <person name="Toschakov S.V."/>
        </authorList>
    </citation>
    <scope>NUCLEOTIDE SEQUENCE [LARGE SCALE GENOMIC DNA]</scope>
    <source>
        <strain evidence="4 5">3753O</strain>
    </source>
</reference>
<keyword evidence="2" id="KW-0812">Transmembrane</keyword>
<dbReference type="Pfam" id="PF03816">
    <property type="entry name" value="LytR_cpsA_psr"/>
    <property type="match status" value="1"/>
</dbReference>
<comment type="similarity">
    <text evidence="1">Belongs to the LytR/CpsA/Psr (LCP) family.</text>
</comment>
<organism evidence="4 5">
    <name type="scientific">Tepidiforma bonchosmolovskayae</name>
    <dbReference type="NCBI Taxonomy" id="2601677"/>
    <lineage>
        <taxon>Bacteria</taxon>
        <taxon>Bacillati</taxon>
        <taxon>Chloroflexota</taxon>
        <taxon>Tepidiformia</taxon>
        <taxon>Tepidiformales</taxon>
        <taxon>Tepidiformaceae</taxon>
        <taxon>Tepidiforma</taxon>
    </lineage>
</organism>
<evidence type="ECO:0000259" key="3">
    <source>
        <dbReference type="Pfam" id="PF03816"/>
    </source>
</evidence>
<dbReference type="InterPro" id="IPR050922">
    <property type="entry name" value="LytR/CpsA/Psr_CW_biosynth"/>
</dbReference>
<feature type="transmembrane region" description="Helical" evidence="2">
    <location>
        <begin position="12"/>
        <end position="31"/>
    </location>
</feature>
<keyword evidence="2" id="KW-0472">Membrane</keyword>
<dbReference type="PANTHER" id="PTHR33392">
    <property type="entry name" value="POLYISOPRENYL-TEICHOIC ACID--PEPTIDOGLYCAN TEICHOIC ACID TRANSFERASE TAGU"/>
    <property type="match status" value="1"/>
</dbReference>
<proteinExistence type="inferred from homology"/>
<gene>
    <name evidence="4" type="ORF">Tbon_03995</name>
</gene>
<protein>
    <submittedName>
        <fullName evidence="4">LytR family transcriptional regulator</fullName>
    </submittedName>
</protein>
<dbReference type="PANTHER" id="PTHR33392:SF6">
    <property type="entry name" value="POLYISOPRENYL-TEICHOIC ACID--PEPTIDOGLYCAN TEICHOIC ACID TRANSFERASE TAGU"/>
    <property type="match status" value="1"/>
</dbReference>
<accession>A0ABX6BZQ3</accession>
<dbReference type="InterPro" id="IPR004474">
    <property type="entry name" value="LytR_CpsA_psr"/>
</dbReference>
<evidence type="ECO:0000313" key="5">
    <source>
        <dbReference type="Proteomes" id="UP000326331"/>
    </source>
</evidence>
<reference evidence="4 5" key="2">
    <citation type="submission" date="2019-10" db="EMBL/GenBank/DDBJ databases">
        <title>Thermopilla bonchosmolovskayae gen. nov., sp. nov., a moderately thermophilic Chloroflexi bacterium from a Chukotka hot spring (Arctic, Russia), representing a novel classis Thermopillaia, which include previously uncultivated lineage OLB14.</title>
        <authorList>
            <person name="Kochetkova T.V."/>
            <person name="Zayulina K.S."/>
            <person name="Zhigarkov V.S."/>
            <person name="Minaev N.V."/>
            <person name="Novikov A."/>
            <person name="Toshchakov S.V."/>
            <person name="Elcheninov A.G."/>
            <person name="Kublanov I.V."/>
        </authorList>
    </citation>
    <scope>NUCLEOTIDE SEQUENCE [LARGE SCALE GENOMIC DNA]</scope>
    <source>
        <strain evidence="4 5">3753O</strain>
    </source>
</reference>
<dbReference type="EMBL" id="CP042829">
    <property type="protein sequence ID" value="QFG02487.1"/>
    <property type="molecule type" value="Genomic_DNA"/>
</dbReference>
<keyword evidence="5" id="KW-1185">Reference proteome</keyword>
<dbReference type="RefSeq" id="WP_158066416.1">
    <property type="nucleotide sequence ID" value="NZ_CP042829.1"/>
</dbReference>